<dbReference type="EMBL" id="LUGG01000005">
    <property type="protein sequence ID" value="OBZ74351.1"/>
    <property type="molecule type" value="Genomic_DNA"/>
</dbReference>
<keyword evidence="3" id="KW-1185">Reference proteome</keyword>
<dbReference type="AlphaFoldDB" id="A0A1C7MBN7"/>
<sequence>MTWVLGWPFTIEYAREYIREHRLLLNADNPSNLLIIYTAYEDIDNKVNDDCFSTLVCWLRKRLASLLKAEDAPKWYRYSDGSYTPSKGELCVYPDDDNDEEYSDDGQYSEGEYDEEYEEGLDVVDETTEEPRMPSRLYEMRPCIRMDIDSV</sequence>
<dbReference type="Proteomes" id="UP000092993">
    <property type="component" value="Unassembled WGS sequence"/>
</dbReference>
<evidence type="ECO:0000256" key="1">
    <source>
        <dbReference type="SAM" id="MobiDB-lite"/>
    </source>
</evidence>
<comment type="caution">
    <text evidence="2">The sequence shown here is derived from an EMBL/GenBank/DDBJ whole genome shotgun (WGS) entry which is preliminary data.</text>
</comment>
<name>A0A1C7MBN7_GRIFR</name>
<reference evidence="2 3" key="1">
    <citation type="submission" date="2016-03" db="EMBL/GenBank/DDBJ databases">
        <title>Whole genome sequencing of Grifola frondosa 9006-11.</title>
        <authorList>
            <person name="Min B."/>
            <person name="Park H."/>
            <person name="Kim J.-G."/>
            <person name="Cho H."/>
            <person name="Oh Y.-L."/>
            <person name="Kong W.-S."/>
            <person name="Choi I.-G."/>
        </authorList>
    </citation>
    <scope>NUCLEOTIDE SEQUENCE [LARGE SCALE GENOMIC DNA]</scope>
    <source>
        <strain evidence="2 3">9006-11</strain>
    </source>
</reference>
<evidence type="ECO:0000313" key="2">
    <source>
        <dbReference type="EMBL" id="OBZ74351.1"/>
    </source>
</evidence>
<dbReference type="OrthoDB" id="2801531at2759"/>
<gene>
    <name evidence="2" type="ORF">A0H81_05732</name>
</gene>
<feature type="compositionally biased region" description="Acidic residues" evidence="1">
    <location>
        <begin position="94"/>
        <end position="104"/>
    </location>
</feature>
<evidence type="ECO:0000313" key="3">
    <source>
        <dbReference type="Proteomes" id="UP000092993"/>
    </source>
</evidence>
<proteinExistence type="predicted"/>
<organism evidence="2 3">
    <name type="scientific">Grifola frondosa</name>
    <name type="common">Maitake</name>
    <name type="synonym">Polyporus frondosus</name>
    <dbReference type="NCBI Taxonomy" id="5627"/>
    <lineage>
        <taxon>Eukaryota</taxon>
        <taxon>Fungi</taxon>
        <taxon>Dikarya</taxon>
        <taxon>Basidiomycota</taxon>
        <taxon>Agaricomycotina</taxon>
        <taxon>Agaricomycetes</taxon>
        <taxon>Polyporales</taxon>
        <taxon>Grifolaceae</taxon>
        <taxon>Grifola</taxon>
    </lineage>
</organism>
<accession>A0A1C7MBN7</accession>
<feature type="region of interest" description="Disordered" evidence="1">
    <location>
        <begin position="80"/>
        <end position="118"/>
    </location>
</feature>
<protein>
    <submittedName>
        <fullName evidence="2">Uncharacterized protein</fullName>
    </submittedName>
</protein>